<dbReference type="InterPro" id="IPR035985">
    <property type="entry name" value="Ubiquitin-activating_enz"/>
</dbReference>
<proteinExistence type="predicted"/>
<feature type="domain" description="THIF-type NAD/FAD binding fold" evidence="2">
    <location>
        <begin position="123"/>
        <end position="200"/>
    </location>
</feature>
<reference evidence="3 4" key="1">
    <citation type="submission" date="2019-03" db="EMBL/GenBank/DDBJ databases">
        <title>Sequencing the genomes of 1000 actinobacteria strains.</title>
        <authorList>
            <person name="Klenk H.-P."/>
        </authorList>
    </citation>
    <scope>NUCLEOTIDE SEQUENCE [LARGE SCALE GENOMIC DNA]</scope>
    <source>
        <strain evidence="3 4">DSM 43805</strain>
    </source>
</reference>
<keyword evidence="4" id="KW-1185">Reference proteome</keyword>
<protein>
    <submittedName>
        <fullName evidence="3">ThiF family protein</fullName>
    </submittedName>
</protein>
<dbReference type="RefSeq" id="WP_133874543.1">
    <property type="nucleotide sequence ID" value="NZ_BOMD01000007.1"/>
</dbReference>
<dbReference type="AlphaFoldDB" id="A0A4R6JWV6"/>
<dbReference type="Gene3D" id="3.40.50.720">
    <property type="entry name" value="NAD(P)-binding Rossmann-like Domain"/>
    <property type="match status" value="1"/>
</dbReference>
<dbReference type="SUPFAM" id="SSF69572">
    <property type="entry name" value="Activating enzymes of the ubiquitin-like proteins"/>
    <property type="match status" value="1"/>
</dbReference>
<dbReference type="EMBL" id="SNWR01000001">
    <property type="protein sequence ID" value="TDO40352.1"/>
    <property type="molecule type" value="Genomic_DNA"/>
</dbReference>
<name>A0A4R6JWV6_9ACTN</name>
<evidence type="ECO:0000313" key="4">
    <source>
        <dbReference type="Proteomes" id="UP000294901"/>
    </source>
</evidence>
<accession>A0A4R6JWV6</accession>
<comment type="caution">
    <text evidence="3">The sequence shown here is derived from an EMBL/GenBank/DDBJ whole genome shotgun (WGS) entry which is preliminary data.</text>
</comment>
<feature type="region of interest" description="Disordered" evidence="1">
    <location>
        <begin position="303"/>
        <end position="353"/>
    </location>
</feature>
<gene>
    <name evidence="3" type="ORF">C8E87_4064</name>
</gene>
<evidence type="ECO:0000313" key="3">
    <source>
        <dbReference type="EMBL" id="TDO40352.1"/>
    </source>
</evidence>
<dbReference type="Proteomes" id="UP000294901">
    <property type="component" value="Unassembled WGS sequence"/>
</dbReference>
<organism evidence="3 4">
    <name type="scientific">Paractinoplanes brasiliensis</name>
    <dbReference type="NCBI Taxonomy" id="52695"/>
    <lineage>
        <taxon>Bacteria</taxon>
        <taxon>Bacillati</taxon>
        <taxon>Actinomycetota</taxon>
        <taxon>Actinomycetes</taxon>
        <taxon>Micromonosporales</taxon>
        <taxon>Micromonosporaceae</taxon>
        <taxon>Paractinoplanes</taxon>
    </lineage>
</organism>
<evidence type="ECO:0000259" key="2">
    <source>
        <dbReference type="Pfam" id="PF00899"/>
    </source>
</evidence>
<dbReference type="InterPro" id="IPR000594">
    <property type="entry name" value="ThiF_NAD_FAD-bd"/>
</dbReference>
<dbReference type="OrthoDB" id="4426339at2"/>
<feature type="compositionally biased region" description="Polar residues" evidence="1">
    <location>
        <begin position="341"/>
        <end position="353"/>
    </location>
</feature>
<sequence>MNRPTLIPGLPRVWRNRFELQLGSDPTRAAVLRLPDPRAARVLDLLDGSRPERVVMLEAVADGVPPHEARAVLDALEAAGLTVPATALLPPVRGADRLTGEAAVLALRGEGSPTPATRLRRRGASRVVICGQGRLGASIAVALAEAGVGHIHLDLPGLVHRGELAGGPLRASDIGRTRTEAVEAAVARTVEGVETNGVRGQPATLVIQLDPDSPVAVVAAAYAGRRQPHLAVTIRDGAPVIGPLVPAVGGPCLACLDLHRRDRDAAWPGQPPRTLPEPCTVATLLAATAVAVEESLTFIDGGSPGTLGASIELTNPTRQRRRTWTPHPDCDCARRPARQRVNPSAAPTATQPP</sequence>
<dbReference type="Pfam" id="PF00899">
    <property type="entry name" value="ThiF"/>
    <property type="match status" value="1"/>
</dbReference>
<evidence type="ECO:0000256" key="1">
    <source>
        <dbReference type="SAM" id="MobiDB-lite"/>
    </source>
</evidence>
<dbReference type="GO" id="GO:0008641">
    <property type="term" value="F:ubiquitin-like modifier activating enzyme activity"/>
    <property type="evidence" value="ECO:0007669"/>
    <property type="project" value="InterPro"/>
</dbReference>